<dbReference type="InterPro" id="IPR027482">
    <property type="entry name" value="Sec1-like_dom2"/>
</dbReference>
<name>A0A1B6FKL4_9HEMI</name>
<dbReference type="Pfam" id="PF00995">
    <property type="entry name" value="Sec1"/>
    <property type="match status" value="1"/>
</dbReference>
<protein>
    <recommendedName>
        <fullName evidence="3">Vacuolar protein sorting-associated protein 33B</fullName>
    </recommendedName>
</protein>
<proteinExistence type="inferred from homology"/>
<evidence type="ECO:0000256" key="1">
    <source>
        <dbReference type="ARBA" id="ARBA00009884"/>
    </source>
</evidence>
<dbReference type="GO" id="GO:0016192">
    <property type="term" value="P:vesicle-mediated transport"/>
    <property type="evidence" value="ECO:0007669"/>
    <property type="project" value="InterPro"/>
</dbReference>
<evidence type="ECO:0008006" key="3">
    <source>
        <dbReference type="Google" id="ProtNLM"/>
    </source>
</evidence>
<dbReference type="InterPro" id="IPR043154">
    <property type="entry name" value="Sec-1-like_dom1"/>
</dbReference>
<organism evidence="2">
    <name type="scientific">Cuerna arida</name>
    <dbReference type="NCBI Taxonomy" id="1464854"/>
    <lineage>
        <taxon>Eukaryota</taxon>
        <taxon>Metazoa</taxon>
        <taxon>Ecdysozoa</taxon>
        <taxon>Arthropoda</taxon>
        <taxon>Hexapoda</taxon>
        <taxon>Insecta</taxon>
        <taxon>Pterygota</taxon>
        <taxon>Neoptera</taxon>
        <taxon>Paraneoptera</taxon>
        <taxon>Hemiptera</taxon>
        <taxon>Auchenorrhyncha</taxon>
        <taxon>Membracoidea</taxon>
        <taxon>Cicadellidae</taxon>
        <taxon>Cicadellinae</taxon>
        <taxon>Proconiini</taxon>
        <taxon>Cuerna</taxon>
    </lineage>
</organism>
<dbReference type="Gene3D" id="3.40.50.2060">
    <property type="match status" value="1"/>
</dbReference>
<accession>A0A1B6FKL4</accession>
<gene>
    <name evidence="2" type="ORF">g.10271</name>
</gene>
<dbReference type="InterPro" id="IPR036045">
    <property type="entry name" value="Sec1-like_sf"/>
</dbReference>
<dbReference type="InterPro" id="IPR001619">
    <property type="entry name" value="Sec1-like"/>
</dbReference>
<dbReference type="AlphaFoldDB" id="A0A1B6FKL4"/>
<dbReference type="InterPro" id="IPR043155">
    <property type="entry name" value="VPS33_dom3b"/>
</dbReference>
<dbReference type="Gene3D" id="3.90.830.10">
    <property type="entry name" value="Syntaxin Binding Protein 1, Chain A, domain 2"/>
    <property type="match status" value="1"/>
</dbReference>
<dbReference type="EMBL" id="GECZ01019049">
    <property type="protein sequence ID" value="JAS50720.1"/>
    <property type="molecule type" value="Transcribed_RNA"/>
</dbReference>
<dbReference type="InterPro" id="IPR043127">
    <property type="entry name" value="Sec-1-like_dom3a"/>
</dbReference>
<dbReference type="Gene3D" id="3.40.50.1910">
    <property type="match status" value="2"/>
</dbReference>
<dbReference type="SUPFAM" id="SSF56815">
    <property type="entry name" value="Sec1/munc18-like (SM) proteins"/>
    <property type="match status" value="1"/>
</dbReference>
<evidence type="ECO:0000313" key="2">
    <source>
        <dbReference type="EMBL" id="JAS50720.1"/>
    </source>
</evidence>
<dbReference type="Gene3D" id="1.25.40.850">
    <property type="match status" value="1"/>
</dbReference>
<reference evidence="2" key="1">
    <citation type="submission" date="2015-11" db="EMBL/GenBank/DDBJ databases">
        <title>De novo transcriptome assembly of four potential Pierce s Disease insect vectors from Arizona vineyards.</title>
        <authorList>
            <person name="Tassone E.E."/>
        </authorList>
    </citation>
    <scope>NUCLEOTIDE SEQUENCE</scope>
</reference>
<dbReference type="PANTHER" id="PTHR11679">
    <property type="entry name" value="VESICLE PROTEIN SORTING-ASSOCIATED"/>
    <property type="match status" value="1"/>
</dbReference>
<comment type="similarity">
    <text evidence="1">Belongs to the STXBP/unc-18/SEC1 family.</text>
</comment>
<sequence>MHCSLETRASALNRISQKRLGELLNKIPGLKDFIIDPILIKPLERIIGVSQLRFHGVDKIFKLDYGSAIPTTNSQVVYFVQSDLVMAKHICDQINARLRSTNNPSYHIILIPQKLISISNLLEEEGVLGHVTLYGFQWEMIQFDGNILSFQLDSFFRKTFLDQDQLFLPCVARSIWSLQMLYGKPSMTFLQGKYAAIVDQQMDILFESYGKPERELSDISCFVIVDRDIDYPSVLLTPGTYTSLLHEVFGIKSGVLDFSLETQNSKPRGGRLLSSTEEIYSEIKHKHFSDVFGFLSKVAKNLQELKPTANMNLTDLKRNIRQELPNALALKSSLAYHISACEGIIGKMGPRFESTQAAEQRMLEGRGRKENVSYIEDCIAMKVGGNLSPLRLLCLQSVTQDGLTADEINNLKIQYLHAYGYNHLTSFHNLDKLGLLTQQSTLLSNDVTAGALANKVVHAVSLPTRRSTFYSLAQKLKLFPNVKDDYDLKNPKDMSYVFNGAYIPLVCQIVHMLIKREVVPEEVAKMVLNAKVKMDKTNDIPPRTFLVYFIGGVTYSEIAAFYLLEKLTGTQILVAGTSILNGNSLIESCL</sequence>